<dbReference type="CDD" id="cd03801">
    <property type="entry name" value="GT4_PimA-like"/>
    <property type="match status" value="1"/>
</dbReference>
<accession>A0ABU0CQ06</accession>
<dbReference type="EMBL" id="JAUSUQ010000004">
    <property type="protein sequence ID" value="MDQ0338497.1"/>
    <property type="molecule type" value="Genomic_DNA"/>
</dbReference>
<dbReference type="Pfam" id="PF13439">
    <property type="entry name" value="Glyco_transf_4"/>
    <property type="match status" value="1"/>
</dbReference>
<protein>
    <submittedName>
        <fullName evidence="3">Glycosyltransferase involved in cell wall biosynthesis</fullName>
    </submittedName>
</protein>
<dbReference type="Pfam" id="PF00534">
    <property type="entry name" value="Glycos_transf_1"/>
    <property type="match status" value="1"/>
</dbReference>
<feature type="domain" description="Glycosyl transferase family 1" evidence="1">
    <location>
        <begin position="179"/>
        <end position="344"/>
    </location>
</feature>
<dbReference type="PANTHER" id="PTHR45947:SF3">
    <property type="entry name" value="SULFOQUINOVOSYL TRANSFERASE SQD2"/>
    <property type="match status" value="1"/>
</dbReference>
<evidence type="ECO:0000259" key="2">
    <source>
        <dbReference type="Pfam" id="PF13439"/>
    </source>
</evidence>
<dbReference type="InterPro" id="IPR050194">
    <property type="entry name" value="Glycosyltransferase_grp1"/>
</dbReference>
<dbReference type="Proteomes" id="UP001232445">
    <property type="component" value="Unassembled WGS sequence"/>
</dbReference>
<evidence type="ECO:0000259" key="1">
    <source>
        <dbReference type="Pfam" id="PF00534"/>
    </source>
</evidence>
<evidence type="ECO:0000313" key="4">
    <source>
        <dbReference type="Proteomes" id="UP001232445"/>
    </source>
</evidence>
<evidence type="ECO:0000313" key="3">
    <source>
        <dbReference type="EMBL" id="MDQ0338497.1"/>
    </source>
</evidence>
<organism evidence="3 4">
    <name type="scientific">Caldalkalibacillus uzonensis</name>
    <dbReference type="NCBI Taxonomy" id="353224"/>
    <lineage>
        <taxon>Bacteria</taxon>
        <taxon>Bacillati</taxon>
        <taxon>Bacillota</taxon>
        <taxon>Bacilli</taxon>
        <taxon>Bacillales</taxon>
        <taxon>Bacillaceae</taxon>
        <taxon>Caldalkalibacillus</taxon>
    </lineage>
</organism>
<dbReference type="SUPFAM" id="SSF53756">
    <property type="entry name" value="UDP-Glycosyltransferase/glycogen phosphorylase"/>
    <property type="match status" value="1"/>
</dbReference>
<reference evidence="3 4" key="1">
    <citation type="submission" date="2023-07" db="EMBL/GenBank/DDBJ databases">
        <title>Genomic Encyclopedia of Type Strains, Phase IV (KMG-IV): sequencing the most valuable type-strain genomes for metagenomic binning, comparative biology and taxonomic classification.</title>
        <authorList>
            <person name="Goeker M."/>
        </authorList>
    </citation>
    <scope>NUCLEOTIDE SEQUENCE [LARGE SCALE GENOMIC DNA]</scope>
    <source>
        <strain evidence="3 4">DSM 17740</strain>
    </source>
</reference>
<dbReference type="InterPro" id="IPR001296">
    <property type="entry name" value="Glyco_trans_1"/>
</dbReference>
<proteinExistence type="predicted"/>
<comment type="caution">
    <text evidence="3">The sequence shown here is derived from an EMBL/GenBank/DDBJ whole genome shotgun (WGS) entry which is preliminary data.</text>
</comment>
<name>A0ABU0CQ06_9BACI</name>
<dbReference type="RefSeq" id="WP_307336954.1">
    <property type="nucleotide sequence ID" value="NZ_JAUSUQ010000004.1"/>
</dbReference>
<gene>
    <name evidence="3" type="ORF">J2S00_001283</name>
</gene>
<sequence>MKVLQVIGGAEKGGSRNHLITLTKNLNRNERIQSEIVCFINGPIMEDAQKYKIPCYYLPMNSIIDMRAIFSLRRLITKLKPDIIHTHGVRGNFIGRLAAYNLEIPVVTTVHSSIYYDYSTLLKKWFYHRIEQWTRPLTDQFITVSKSLKHELINDGVAPNKVSVVYNGISDDLLNSDKKRDIRKELNIPAHLPLLITVGRLEPVKNQKLFIHIVKRLQEMDVKVSAIIAGDGPLKTDLQNEVTKLGLDKQIHFLGFRNDIQNLLEQADIFLLTSRMEGLPITLLEAMAAQTPVVVSAVGGIPEVVELANNGETVPNSDIPMYCEKIIDLISNNNKRKLLGENGYFAFKKYFTENTFVTNTLNVYHQILKSTQKAYKERIK</sequence>
<feature type="domain" description="Glycosyltransferase subfamily 4-like N-terminal" evidence="2">
    <location>
        <begin position="13"/>
        <end position="172"/>
    </location>
</feature>
<dbReference type="PANTHER" id="PTHR45947">
    <property type="entry name" value="SULFOQUINOVOSYL TRANSFERASE SQD2"/>
    <property type="match status" value="1"/>
</dbReference>
<dbReference type="InterPro" id="IPR028098">
    <property type="entry name" value="Glyco_trans_4-like_N"/>
</dbReference>
<keyword evidence="4" id="KW-1185">Reference proteome</keyword>
<dbReference type="Gene3D" id="3.40.50.2000">
    <property type="entry name" value="Glycogen Phosphorylase B"/>
    <property type="match status" value="2"/>
</dbReference>